<dbReference type="Proteomes" id="UP000626210">
    <property type="component" value="Unassembled WGS sequence"/>
</dbReference>
<dbReference type="InterPro" id="IPR030678">
    <property type="entry name" value="Peptide/Ni-bd"/>
</dbReference>
<dbReference type="CDD" id="cd08517">
    <property type="entry name" value="PBP2_NikA_DppA_OppA_like_13"/>
    <property type="match status" value="1"/>
</dbReference>
<dbReference type="SUPFAM" id="SSF53850">
    <property type="entry name" value="Periplasmic binding protein-like II"/>
    <property type="match status" value="1"/>
</dbReference>
<gene>
    <name evidence="4" type="ORF">GCM10007320_28180</name>
</gene>
<evidence type="ECO:0000313" key="5">
    <source>
        <dbReference type="Proteomes" id="UP000626210"/>
    </source>
</evidence>
<dbReference type="Gene3D" id="3.10.105.10">
    <property type="entry name" value="Dipeptide-binding Protein, Domain 3"/>
    <property type="match status" value="1"/>
</dbReference>
<dbReference type="RefSeq" id="WP_189687579.1">
    <property type="nucleotide sequence ID" value="NZ_BMYK01000007.1"/>
</dbReference>
<keyword evidence="2" id="KW-0732">Signal</keyword>
<feature type="domain" description="Solute-binding protein family 5" evidence="3">
    <location>
        <begin position="78"/>
        <end position="441"/>
    </location>
</feature>
<dbReference type="PIRSF" id="PIRSF002741">
    <property type="entry name" value="MppA"/>
    <property type="match status" value="1"/>
</dbReference>
<dbReference type="Pfam" id="PF00496">
    <property type="entry name" value="SBP_bac_5"/>
    <property type="match status" value="1"/>
</dbReference>
<reference evidence="5" key="1">
    <citation type="journal article" date="2019" name="Int. J. Syst. Evol. Microbiol.">
        <title>The Global Catalogue of Microorganisms (GCM) 10K type strain sequencing project: providing services to taxonomists for standard genome sequencing and annotation.</title>
        <authorList>
            <consortium name="The Broad Institute Genomics Platform"/>
            <consortium name="The Broad Institute Genome Sequencing Center for Infectious Disease"/>
            <person name="Wu L."/>
            <person name="Ma J."/>
        </authorList>
    </citation>
    <scope>NUCLEOTIDE SEQUENCE [LARGE SCALE GENOMIC DNA]</scope>
    <source>
        <strain evidence="5">KCTC 23314</strain>
    </source>
</reference>
<comment type="caution">
    <text evidence="4">The sequence shown here is derived from an EMBL/GenBank/DDBJ whole genome shotgun (WGS) entry which is preliminary data.</text>
</comment>
<evidence type="ECO:0000259" key="3">
    <source>
        <dbReference type="Pfam" id="PF00496"/>
    </source>
</evidence>
<dbReference type="InterPro" id="IPR000914">
    <property type="entry name" value="SBP_5_dom"/>
</dbReference>
<comment type="similarity">
    <text evidence="1">Belongs to the bacterial solute-binding protein 5 family.</text>
</comment>
<keyword evidence="5" id="KW-1185">Reference proteome</keyword>
<dbReference type="PANTHER" id="PTHR30290:SF38">
    <property type="entry name" value="D,D-DIPEPTIDE-BINDING PERIPLASMIC PROTEIN DDPA-RELATED"/>
    <property type="match status" value="1"/>
</dbReference>
<dbReference type="InterPro" id="IPR039424">
    <property type="entry name" value="SBP_5"/>
</dbReference>
<evidence type="ECO:0000313" key="4">
    <source>
        <dbReference type="EMBL" id="GHC84076.1"/>
    </source>
</evidence>
<dbReference type="EMBL" id="BMYK01000007">
    <property type="protein sequence ID" value="GHC84076.1"/>
    <property type="molecule type" value="Genomic_DNA"/>
</dbReference>
<dbReference type="PANTHER" id="PTHR30290">
    <property type="entry name" value="PERIPLASMIC BINDING COMPONENT OF ABC TRANSPORTER"/>
    <property type="match status" value="1"/>
</dbReference>
<evidence type="ECO:0000256" key="1">
    <source>
        <dbReference type="ARBA" id="ARBA00005695"/>
    </source>
</evidence>
<organism evidence="4 5">
    <name type="scientific">Pseudorhodoferax aquiterrae</name>
    <dbReference type="NCBI Taxonomy" id="747304"/>
    <lineage>
        <taxon>Bacteria</taxon>
        <taxon>Pseudomonadati</taxon>
        <taxon>Pseudomonadota</taxon>
        <taxon>Betaproteobacteria</taxon>
        <taxon>Burkholderiales</taxon>
        <taxon>Comamonadaceae</taxon>
    </lineage>
</organism>
<evidence type="ECO:0000256" key="2">
    <source>
        <dbReference type="ARBA" id="ARBA00022729"/>
    </source>
</evidence>
<accession>A0ABQ3G245</accession>
<protein>
    <submittedName>
        <fullName evidence="4">Peptide ABC transporter substrate-binding protein</fullName>
    </submittedName>
</protein>
<name>A0ABQ3G245_9BURK</name>
<proteinExistence type="inferred from homology"/>
<dbReference type="Gene3D" id="3.40.190.10">
    <property type="entry name" value="Periplasmic binding protein-like II"/>
    <property type="match status" value="1"/>
</dbReference>
<sequence>MKKRDFHKFALAAAAMGLADIPLGITRAHGQTRGGTLNSIVQPEPPMLNLAVSQLTPTQMVSGKIFLSLLTYDVNLKPLPSLAKSWTVSPDGLTYTFQLEPNARWHDGKPLTAEDVVYTAREFLPVTHPRARDIFGRCESITAAGPHTVVFKLKAPFGPFLSAFDISNLPVMPKHIYAGTDLAKNPANLNPVGSGPYKLKEWVRGSHIHLVRNEDYFKPGLPHLDAIIYRVMPDGASRALAIEKSTVQLTQWTDLELFDAQRIAKQSNLAMTTKGYEYFAPIMWLEMNNRTAPMNDKRFRQAVMHAIDRNFIKDRILYGFGKVATGPVNSKTRFYEPDVKKYDFNVAKANALLDEMGLKPDAKGIRARLRFPVSPYGEMVQRSCEYIRQCLSKIGVAVTLESTDPGSYTQRISQWDYDLNLSWLYQFGDPALGVTRNYVSSNIRKILFTNTVGYSNAEVDRLADAAALETEDAKRQVLYSQMQKQLVEDVPIAWLVEMEFPTIHDKRIQNLVTTAIGIHESFDQVSIKA</sequence>